<feature type="domain" description="C2H2-type" evidence="3">
    <location>
        <begin position="48"/>
        <end position="72"/>
    </location>
</feature>
<dbReference type="PROSITE" id="PS50157">
    <property type="entry name" value="ZINC_FINGER_C2H2_2"/>
    <property type="match status" value="1"/>
</dbReference>
<accession>A0A2P6NSW2</accession>
<dbReference type="InterPro" id="IPR036236">
    <property type="entry name" value="Znf_C2H2_sf"/>
</dbReference>
<evidence type="ECO:0000313" key="5">
    <source>
        <dbReference type="Proteomes" id="UP000241769"/>
    </source>
</evidence>
<gene>
    <name evidence="4" type="ORF">PROFUN_04992</name>
</gene>
<name>A0A2P6NSW2_9EUKA</name>
<dbReference type="InterPro" id="IPR013087">
    <property type="entry name" value="Znf_C2H2_type"/>
</dbReference>
<dbReference type="Gene3D" id="3.30.160.60">
    <property type="entry name" value="Classic Zinc Finger"/>
    <property type="match status" value="1"/>
</dbReference>
<dbReference type="GO" id="GO:0008270">
    <property type="term" value="F:zinc ion binding"/>
    <property type="evidence" value="ECO:0007669"/>
    <property type="project" value="UniProtKB-KW"/>
</dbReference>
<dbReference type="InParanoid" id="A0A2P6NSW2"/>
<dbReference type="Pfam" id="PF12874">
    <property type="entry name" value="zf-met"/>
    <property type="match status" value="1"/>
</dbReference>
<organism evidence="4 5">
    <name type="scientific">Planoprotostelium fungivorum</name>
    <dbReference type="NCBI Taxonomy" id="1890364"/>
    <lineage>
        <taxon>Eukaryota</taxon>
        <taxon>Amoebozoa</taxon>
        <taxon>Evosea</taxon>
        <taxon>Variosea</taxon>
        <taxon>Cavosteliida</taxon>
        <taxon>Cavosteliaceae</taxon>
        <taxon>Planoprotostelium</taxon>
    </lineage>
</organism>
<proteinExistence type="predicted"/>
<evidence type="ECO:0000259" key="3">
    <source>
        <dbReference type="PROSITE" id="PS50157"/>
    </source>
</evidence>
<dbReference type="GO" id="GO:0003676">
    <property type="term" value="F:nucleic acid binding"/>
    <property type="evidence" value="ECO:0007669"/>
    <property type="project" value="InterPro"/>
</dbReference>
<feature type="compositionally biased region" description="Basic and acidic residues" evidence="2">
    <location>
        <begin position="63"/>
        <end position="77"/>
    </location>
</feature>
<keyword evidence="1" id="KW-0863">Zinc-finger</keyword>
<feature type="compositionally biased region" description="Pro residues" evidence="2">
    <location>
        <begin position="1"/>
        <end position="11"/>
    </location>
</feature>
<dbReference type="SUPFAM" id="SSF57667">
    <property type="entry name" value="beta-beta-alpha zinc fingers"/>
    <property type="match status" value="1"/>
</dbReference>
<dbReference type="Proteomes" id="UP000241769">
    <property type="component" value="Unassembled WGS sequence"/>
</dbReference>
<dbReference type="PROSITE" id="PS00028">
    <property type="entry name" value="ZINC_FINGER_C2H2_1"/>
    <property type="match status" value="1"/>
</dbReference>
<evidence type="ECO:0000256" key="2">
    <source>
        <dbReference type="SAM" id="MobiDB-lite"/>
    </source>
</evidence>
<evidence type="ECO:0000256" key="1">
    <source>
        <dbReference type="PROSITE-ProRule" id="PRU00042"/>
    </source>
</evidence>
<reference evidence="4 5" key="1">
    <citation type="journal article" date="2018" name="Genome Biol. Evol.">
        <title>Multiple Roots of Fruiting Body Formation in Amoebozoa.</title>
        <authorList>
            <person name="Hillmann F."/>
            <person name="Forbes G."/>
            <person name="Novohradska S."/>
            <person name="Ferling I."/>
            <person name="Riege K."/>
            <person name="Groth M."/>
            <person name="Westermann M."/>
            <person name="Marz M."/>
            <person name="Spaller T."/>
            <person name="Winckler T."/>
            <person name="Schaap P."/>
            <person name="Glockner G."/>
        </authorList>
    </citation>
    <scope>NUCLEOTIDE SEQUENCE [LARGE SCALE GENOMIC DNA]</scope>
    <source>
        <strain evidence="4 5">Jena</strain>
    </source>
</reference>
<dbReference type="InterPro" id="IPR003604">
    <property type="entry name" value="Matrin/U1-like-C_Znf_C2H2"/>
</dbReference>
<comment type="caution">
    <text evidence="4">The sequence shown here is derived from an EMBL/GenBank/DDBJ whole genome shotgun (WGS) entry which is preliminary data.</text>
</comment>
<protein>
    <recommendedName>
        <fullName evidence="3">C2H2-type domain-containing protein</fullName>
    </recommendedName>
</protein>
<sequence length="387" mass="43791">MAPTIPQPNPVTPTRSTTPIRNHQTPIQSPIRTSPLSPSISSPSDERYNCSLCKKSFANEKTLKTHEESAKHKEAVKKNRQSNAPKQSGKTPPKKMEKGDDGLKQAMAGLHFCRSNMEEQPIKCIKTAMQAGRTLISQHQMRSAAEAFDIVCKLAKRTGQTKKIAGRLIYLRAHLALARIYYGISHDLSVQCYVNALDVIITSDSLDRLTMLVRNGVLGELLEECEKLYRVEISPLCEEHREQAKDPEAEKMTDIITAALNEVAGAVSEYESEDLSIILYLMCHLIAREEQLKKEEAESLQRAAKIYSALKMNWWSVDCIMMSRDANREVLTSLSLDDLFAACIQTDDITRADMILKEMKKEGRQEEHCKILEALQKRDDRQERFTL</sequence>
<feature type="compositionally biased region" description="Polar residues" evidence="2">
    <location>
        <begin position="12"/>
        <end position="28"/>
    </location>
</feature>
<keyword evidence="1" id="KW-0862">Zinc</keyword>
<dbReference type="SMART" id="SM00451">
    <property type="entry name" value="ZnF_U1"/>
    <property type="match status" value="1"/>
</dbReference>
<feature type="compositionally biased region" description="Low complexity" evidence="2">
    <location>
        <begin position="29"/>
        <end position="43"/>
    </location>
</feature>
<feature type="region of interest" description="Disordered" evidence="2">
    <location>
        <begin position="1"/>
        <end position="47"/>
    </location>
</feature>
<keyword evidence="5" id="KW-1185">Reference proteome</keyword>
<evidence type="ECO:0000313" key="4">
    <source>
        <dbReference type="EMBL" id="PRP87010.1"/>
    </source>
</evidence>
<dbReference type="AlphaFoldDB" id="A0A2P6NSW2"/>
<keyword evidence="1" id="KW-0479">Metal-binding</keyword>
<feature type="region of interest" description="Disordered" evidence="2">
    <location>
        <begin position="63"/>
        <end position="101"/>
    </location>
</feature>
<feature type="compositionally biased region" description="Polar residues" evidence="2">
    <location>
        <begin position="81"/>
        <end position="90"/>
    </location>
</feature>
<dbReference type="EMBL" id="MDYQ01000024">
    <property type="protein sequence ID" value="PRP87010.1"/>
    <property type="molecule type" value="Genomic_DNA"/>
</dbReference>